<dbReference type="Pfam" id="PF01425">
    <property type="entry name" value="Amidase"/>
    <property type="match status" value="1"/>
</dbReference>
<reference evidence="3" key="1">
    <citation type="submission" date="2014-04" db="EMBL/GenBank/DDBJ databases">
        <title>In planta biocontrol of soil-borne Fusarium wilt of banana through a plant endophytic bacterium, Burkholderia cenocepacia 869T2.</title>
        <authorList>
            <person name="Ho Y.-N."/>
            <person name="Chiang H.-M."/>
            <person name="Chao C.-P."/>
            <person name="Su C.-C."/>
            <person name="Hsu H.-F."/>
            <person name="Guo C.-T."/>
            <person name="Hsieh J.-L."/>
            <person name="Huang C.-C."/>
        </authorList>
    </citation>
    <scope>NUCLEOTIDE SEQUENCE [LARGE SCALE GENOMIC DNA]</scope>
    <source>
        <strain evidence="3">869T2</strain>
    </source>
</reference>
<feature type="domain" description="Amidase" evidence="2">
    <location>
        <begin position="25"/>
        <end position="439"/>
    </location>
</feature>
<comment type="caution">
    <text evidence="3">The sequence shown here is derived from an EMBL/GenBank/DDBJ whole genome shotgun (WGS) entry which is preliminary data.</text>
</comment>
<dbReference type="OrthoDB" id="8576090at2"/>
<proteinExistence type="inferred from homology"/>
<dbReference type="InterPro" id="IPR020556">
    <property type="entry name" value="Amidase_CS"/>
</dbReference>
<evidence type="ECO:0000256" key="1">
    <source>
        <dbReference type="ARBA" id="ARBA00009199"/>
    </source>
</evidence>
<gene>
    <name evidence="3" type="ORF">DT99_29510</name>
</gene>
<dbReference type="PROSITE" id="PS00571">
    <property type="entry name" value="AMIDASES"/>
    <property type="match status" value="1"/>
</dbReference>
<dbReference type="SUPFAM" id="SSF75304">
    <property type="entry name" value="Amidase signature (AS) enzymes"/>
    <property type="match status" value="1"/>
</dbReference>
<dbReference type="InterPro" id="IPR000120">
    <property type="entry name" value="Amidase"/>
</dbReference>
<dbReference type="AlphaFoldDB" id="A0A071M5T0"/>
<dbReference type="InterPro" id="IPR036928">
    <property type="entry name" value="AS_sf"/>
</dbReference>
<organism evidence="3">
    <name type="scientific">Burkholderia cenocepacia</name>
    <dbReference type="NCBI Taxonomy" id="95486"/>
    <lineage>
        <taxon>Bacteria</taxon>
        <taxon>Pseudomonadati</taxon>
        <taxon>Pseudomonadota</taxon>
        <taxon>Betaproteobacteria</taxon>
        <taxon>Burkholderiales</taxon>
        <taxon>Burkholderiaceae</taxon>
        <taxon>Burkholderia</taxon>
        <taxon>Burkholderia cepacia complex</taxon>
    </lineage>
</organism>
<evidence type="ECO:0000313" key="3">
    <source>
        <dbReference type="EMBL" id="KEA55875.1"/>
    </source>
</evidence>
<evidence type="ECO:0000259" key="2">
    <source>
        <dbReference type="Pfam" id="PF01425"/>
    </source>
</evidence>
<dbReference type="PANTHER" id="PTHR11895:SF7">
    <property type="entry name" value="GLUTAMYL-TRNA(GLN) AMIDOTRANSFERASE SUBUNIT A, MITOCHONDRIAL"/>
    <property type="match status" value="1"/>
</dbReference>
<comment type="similarity">
    <text evidence="1">Belongs to the amidase family.</text>
</comment>
<dbReference type="Gene3D" id="3.90.1300.10">
    <property type="entry name" value="Amidase signature (AS) domain"/>
    <property type="match status" value="1"/>
</dbReference>
<dbReference type="PANTHER" id="PTHR11895">
    <property type="entry name" value="TRANSAMIDASE"/>
    <property type="match status" value="1"/>
</dbReference>
<dbReference type="GO" id="GO:0003824">
    <property type="term" value="F:catalytic activity"/>
    <property type="evidence" value="ECO:0007669"/>
    <property type="project" value="InterPro"/>
</dbReference>
<name>A0A071M5T0_9BURK</name>
<dbReference type="EMBL" id="JJOA01000034">
    <property type="protein sequence ID" value="KEA55875.1"/>
    <property type="molecule type" value="Genomic_DNA"/>
</dbReference>
<dbReference type="InterPro" id="IPR023631">
    <property type="entry name" value="Amidase_dom"/>
</dbReference>
<sequence>MNYVLGMNVEQLMVGYRRRSFSPVEVICAVLDRVALFNPLVNGVCSLDEDGLLAAARESERRWMCGEPCGLLDGVPVSVKDLVAVRGLPTRYGSLTSPSAPEAEDAPAVARLRQAGALLFGKTTTSEFGNKIVTDSPLTGITRSPWDQRLTSGGSSGGSAVAVALGMGPLSLATDGGGSIRIPACWSGVVGMKPSFDRVPAGAAVSWTHLSTLGPIARCVSDAALMLTVMARQSDARSLVSACPDLRIGLDDGIAGLRIAFCPAPAGVQVEPDIALSVRQAVSLFEALGAQVEETTVKPLDGYLESGMHAIQWAVFFAQRARQLPPSARQQLDPDVCALAEAGDSVPTSTFVDALQARHALTVAMAAFFEDYDLLLTPTFHCAPPLAQGRPEHSRMAPPLTSWCNQTGLPAASVPCGLPGGLPTGLQIIGPSGGDALVLRAARAYECARGPFPAPSEAVRDRTEDAEVRT</sequence>
<protein>
    <submittedName>
        <fullName evidence="3">Amidase</fullName>
    </submittedName>
</protein>
<accession>A0A071M5T0</accession>